<dbReference type="CDD" id="cd06089">
    <property type="entry name" value="KOW_RPL26"/>
    <property type="match status" value="1"/>
</dbReference>
<dbReference type="STRING" id="1076935.U4KXG2"/>
<dbReference type="InterPro" id="IPR008991">
    <property type="entry name" value="Translation_prot_SH3-like_sf"/>
</dbReference>
<dbReference type="SUPFAM" id="SSF50104">
    <property type="entry name" value="Translation proteins SH3-like domain"/>
    <property type="match status" value="1"/>
</dbReference>
<sequence>MDKLLARARNAQIQAKRRLDRQLALEKKRKINEIRQEHIMYQQLVTRDRKASRKEEIEDHRLGPLKPIRAVGQKEISMYGAFDQMRIIPPAVPDEHKIKHWNITVKDRVVVLRGPDRHKIGVVKSVDKDNNTVVVQGLNMVAVKTPEFYFNLHSDVPAVQYRELPMHYDDVRLVVPTVDPVTKELRDTVVANVAMSKIFHDKILKEKRWIRYIKGTSIEIPWPKKEEPEQFDQDCDTRIMHVENDTFVPTLLEAPIPLEIVDEIRNKFSRFRTRHEPEYVAKVEAALGYKERLAREAIKTPLQLLNKKLREEKKAQGKPELTSEILEQLGRAMAKNKPALLERVQAQEQVATA</sequence>
<dbReference type="OrthoDB" id="359154at2759"/>
<evidence type="ECO:0000313" key="4">
    <source>
        <dbReference type="EMBL" id="CCX06832.1"/>
    </source>
</evidence>
<dbReference type="PANTHER" id="PTHR12903">
    <property type="entry name" value="MITOCHONDRIAL RIBOSOMAL PROTEIN L24"/>
    <property type="match status" value="1"/>
</dbReference>
<dbReference type="EMBL" id="HF935318">
    <property type="protein sequence ID" value="CCX06832.1"/>
    <property type="molecule type" value="Genomic_DNA"/>
</dbReference>
<dbReference type="GO" id="GO:0006412">
    <property type="term" value="P:translation"/>
    <property type="evidence" value="ECO:0007669"/>
    <property type="project" value="InterPro"/>
</dbReference>
<protein>
    <submittedName>
        <fullName evidence="4">Similar to 50S ribosomal protein L24 acc. no. Q057B5</fullName>
    </submittedName>
</protein>
<organism evidence="4 5">
    <name type="scientific">Pyronema omphalodes (strain CBS 100304)</name>
    <name type="common">Pyronema confluens</name>
    <dbReference type="NCBI Taxonomy" id="1076935"/>
    <lineage>
        <taxon>Eukaryota</taxon>
        <taxon>Fungi</taxon>
        <taxon>Dikarya</taxon>
        <taxon>Ascomycota</taxon>
        <taxon>Pezizomycotina</taxon>
        <taxon>Pezizomycetes</taxon>
        <taxon>Pezizales</taxon>
        <taxon>Pyronemataceae</taxon>
        <taxon>Pyronema</taxon>
    </lineage>
</organism>
<dbReference type="OMA" id="TRHDPEY"/>
<evidence type="ECO:0000313" key="5">
    <source>
        <dbReference type="Proteomes" id="UP000018144"/>
    </source>
</evidence>
<proteinExistence type="inferred from homology"/>
<dbReference type="Pfam" id="PF22682">
    <property type="entry name" value="Ribosomal_uL24m-like"/>
    <property type="match status" value="1"/>
</dbReference>
<dbReference type="GO" id="GO:0003735">
    <property type="term" value="F:structural constituent of ribosome"/>
    <property type="evidence" value="ECO:0007669"/>
    <property type="project" value="InterPro"/>
</dbReference>
<accession>U4KXG2</accession>
<gene>
    <name evidence="4" type="ORF">PCON_06419</name>
</gene>
<reference evidence="4 5" key="1">
    <citation type="journal article" date="2013" name="PLoS Genet.">
        <title>The genome and development-dependent transcriptomes of Pyronema confluens: a window into fungal evolution.</title>
        <authorList>
            <person name="Traeger S."/>
            <person name="Altegoer F."/>
            <person name="Freitag M."/>
            <person name="Gabaldon T."/>
            <person name="Kempken F."/>
            <person name="Kumar A."/>
            <person name="Marcet-Houben M."/>
            <person name="Poggeler S."/>
            <person name="Stajich J.E."/>
            <person name="Nowrousian M."/>
        </authorList>
    </citation>
    <scope>NUCLEOTIDE SEQUENCE [LARGE SCALE GENOMIC DNA]</scope>
    <source>
        <strain evidence="5">CBS 100304</strain>
        <tissue evidence="4">Vegetative mycelium</tissue>
    </source>
</reference>
<dbReference type="InterPro" id="IPR041988">
    <property type="entry name" value="Ribosomal_uL24_KOW"/>
</dbReference>
<dbReference type="Proteomes" id="UP000018144">
    <property type="component" value="Unassembled WGS sequence"/>
</dbReference>
<dbReference type="AlphaFoldDB" id="U4KXG2"/>
<name>U4KXG2_PYROM</name>
<evidence type="ECO:0000256" key="2">
    <source>
        <dbReference type="ARBA" id="ARBA00022980"/>
    </source>
</evidence>
<evidence type="ECO:0000256" key="3">
    <source>
        <dbReference type="ARBA" id="ARBA00023274"/>
    </source>
</evidence>
<dbReference type="Gene3D" id="2.30.30.30">
    <property type="match status" value="1"/>
</dbReference>
<dbReference type="GO" id="GO:1990904">
    <property type="term" value="C:ribonucleoprotein complex"/>
    <property type="evidence" value="ECO:0007669"/>
    <property type="project" value="UniProtKB-KW"/>
</dbReference>
<dbReference type="InterPro" id="IPR003256">
    <property type="entry name" value="Ribosomal_uL24"/>
</dbReference>
<dbReference type="GO" id="GO:0005840">
    <property type="term" value="C:ribosome"/>
    <property type="evidence" value="ECO:0007669"/>
    <property type="project" value="UniProtKB-KW"/>
</dbReference>
<dbReference type="InterPro" id="IPR014722">
    <property type="entry name" value="Rib_uL2_dom2"/>
</dbReference>
<keyword evidence="2 4" id="KW-0689">Ribosomal protein</keyword>
<keyword evidence="3" id="KW-0687">Ribonucleoprotein</keyword>
<evidence type="ECO:0000256" key="1">
    <source>
        <dbReference type="ARBA" id="ARBA00010618"/>
    </source>
</evidence>
<dbReference type="GO" id="GO:0003723">
    <property type="term" value="F:RNA binding"/>
    <property type="evidence" value="ECO:0007669"/>
    <property type="project" value="InterPro"/>
</dbReference>
<comment type="similarity">
    <text evidence="1">Belongs to the universal ribosomal protein uL24 family.</text>
</comment>
<dbReference type="eggNOG" id="ENOG502QUDZ">
    <property type="taxonomic scope" value="Eukaryota"/>
</dbReference>
<keyword evidence="5" id="KW-1185">Reference proteome</keyword>